<dbReference type="Proteomes" id="UP000189703">
    <property type="component" value="Unplaced"/>
</dbReference>
<dbReference type="GeneID" id="104602077"/>
<dbReference type="InterPro" id="IPR036397">
    <property type="entry name" value="RNaseH_sf"/>
</dbReference>
<accession>A0A1U8AEH3</accession>
<gene>
    <name evidence="9" type="primary">LOC104602077</name>
</gene>
<dbReference type="PROSITE" id="PS50879">
    <property type="entry name" value="RNASE_H_1"/>
    <property type="match status" value="1"/>
</dbReference>
<keyword evidence="8" id="KW-1185">Reference proteome</keyword>
<evidence type="ECO:0000256" key="2">
    <source>
        <dbReference type="ARBA" id="ARBA00022695"/>
    </source>
</evidence>
<dbReference type="Pfam" id="PF13456">
    <property type="entry name" value="RVT_3"/>
    <property type="match status" value="1"/>
</dbReference>
<keyword evidence="3" id="KW-0540">Nuclease</keyword>
<evidence type="ECO:0000313" key="8">
    <source>
        <dbReference type="Proteomes" id="UP000189703"/>
    </source>
</evidence>
<keyword evidence="1" id="KW-0808">Transferase</keyword>
<evidence type="ECO:0000256" key="4">
    <source>
        <dbReference type="ARBA" id="ARBA00022759"/>
    </source>
</evidence>
<dbReference type="GO" id="GO:0003964">
    <property type="term" value="F:RNA-directed DNA polymerase activity"/>
    <property type="evidence" value="ECO:0007669"/>
    <property type="project" value="UniProtKB-KW"/>
</dbReference>
<dbReference type="STRING" id="4432.A0A1U8AEH3"/>
<sequence>MGAEFNYSPIEKTCLTLISARKNLRHYMLAHTVHLISRVDPLKYIITRPVLSRRLAKWALLLLEFDIIYVPQKAVKGHALADFLADHPIPVDWELSEDLPDEDVFYINILPAWMMFFDGTTRKDGTGASFVFVSPQREILTYSFVLTELCSNNMAEYQALIIGLEMTIDLEIHFLTVYGDLKLVINQLKTKYEVHKDDLVPYHHYAIQLLMELKHATIEHVPRSENEQADALANLASVLALTGDEATTIPVCAKWVIPPKPSQEETEHESNVVFVFTMEVEDWRRPFIDYLQHGKLPKDPKCRAEIRR</sequence>
<dbReference type="GO" id="GO:0003676">
    <property type="term" value="F:nucleic acid binding"/>
    <property type="evidence" value="ECO:0007669"/>
    <property type="project" value="InterPro"/>
</dbReference>
<organism evidence="8 9">
    <name type="scientific">Nelumbo nucifera</name>
    <name type="common">Sacred lotus</name>
    <dbReference type="NCBI Taxonomy" id="4432"/>
    <lineage>
        <taxon>Eukaryota</taxon>
        <taxon>Viridiplantae</taxon>
        <taxon>Streptophyta</taxon>
        <taxon>Embryophyta</taxon>
        <taxon>Tracheophyta</taxon>
        <taxon>Spermatophyta</taxon>
        <taxon>Magnoliopsida</taxon>
        <taxon>Proteales</taxon>
        <taxon>Nelumbonaceae</taxon>
        <taxon>Nelumbo</taxon>
    </lineage>
</organism>
<dbReference type="OrthoDB" id="1933881at2759"/>
<keyword evidence="2" id="KW-0548">Nucleotidyltransferase</keyword>
<reference evidence="9" key="1">
    <citation type="submission" date="2025-08" db="UniProtKB">
        <authorList>
            <consortium name="RefSeq"/>
        </authorList>
    </citation>
    <scope>IDENTIFICATION</scope>
</reference>
<dbReference type="SUPFAM" id="SSF56672">
    <property type="entry name" value="DNA/RNA polymerases"/>
    <property type="match status" value="1"/>
</dbReference>
<evidence type="ECO:0000256" key="3">
    <source>
        <dbReference type="ARBA" id="ARBA00022722"/>
    </source>
</evidence>
<dbReference type="SUPFAM" id="SSF53098">
    <property type="entry name" value="Ribonuclease H-like"/>
    <property type="match status" value="1"/>
</dbReference>
<evidence type="ECO:0000313" key="9">
    <source>
        <dbReference type="RefSeq" id="XP_010263948.1"/>
    </source>
</evidence>
<dbReference type="Gene3D" id="3.30.420.10">
    <property type="entry name" value="Ribonuclease H-like superfamily/Ribonuclease H"/>
    <property type="match status" value="1"/>
</dbReference>
<dbReference type="InterPro" id="IPR041373">
    <property type="entry name" value="RT_RNaseH"/>
</dbReference>
<dbReference type="PANTHER" id="PTHR48475">
    <property type="entry name" value="RIBONUCLEASE H"/>
    <property type="match status" value="1"/>
</dbReference>
<name>A0A1U8AEH3_NELNU</name>
<evidence type="ECO:0000256" key="1">
    <source>
        <dbReference type="ARBA" id="ARBA00022679"/>
    </source>
</evidence>
<dbReference type="GO" id="GO:0004523">
    <property type="term" value="F:RNA-DNA hybrid ribonuclease activity"/>
    <property type="evidence" value="ECO:0007669"/>
    <property type="project" value="InterPro"/>
</dbReference>
<dbReference type="OMA" id="YIMERRY"/>
<dbReference type="InterPro" id="IPR002156">
    <property type="entry name" value="RNaseH_domain"/>
</dbReference>
<dbReference type="eggNOG" id="KOG0017">
    <property type="taxonomic scope" value="Eukaryota"/>
</dbReference>
<dbReference type="KEGG" id="nnu:104602077"/>
<evidence type="ECO:0000256" key="6">
    <source>
        <dbReference type="ARBA" id="ARBA00022918"/>
    </source>
</evidence>
<dbReference type="CDD" id="cd09279">
    <property type="entry name" value="RNase_HI_like"/>
    <property type="match status" value="1"/>
</dbReference>
<keyword evidence="6" id="KW-0695">RNA-directed DNA polymerase</keyword>
<dbReference type="InterPro" id="IPR043502">
    <property type="entry name" value="DNA/RNA_pol_sf"/>
</dbReference>
<dbReference type="InterPro" id="IPR012337">
    <property type="entry name" value="RNaseH-like_sf"/>
</dbReference>
<feature type="domain" description="RNase H type-1" evidence="7">
    <location>
        <begin position="109"/>
        <end position="238"/>
    </location>
</feature>
<keyword evidence="5" id="KW-0378">Hydrolase</keyword>
<dbReference type="InParanoid" id="A0A1U8AEH3"/>
<evidence type="ECO:0000256" key="5">
    <source>
        <dbReference type="ARBA" id="ARBA00022801"/>
    </source>
</evidence>
<keyword evidence="4" id="KW-0255">Endonuclease</keyword>
<dbReference type="Pfam" id="PF17917">
    <property type="entry name" value="RT_RNaseH"/>
    <property type="match status" value="1"/>
</dbReference>
<protein>
    <submittedName>
        <fullName evidence="9">Uncharacterized protein LOC104602077</fullName>
    </submittedName>
</protein>
<dbReference type="RefSeq" id="XP_010263948.1">
    <property type="nucleotide sequence ID" value="XM_010265646.1"/>
</dbReference>
<dbReference type="PANTHER" id="PTHR48475:SF1">
    <property type="entry name" value="RNASE H TYPE-1 DOMAIN-CONTAINING PROTEIN"/>
    <property type="match status" value="1"/>
</dbReference>
<evidence type="ECO:0000259" key="7">
    <source>
        <dbReference type="PROSITE" id="PS50879"/>
    </source>
</evidence>
<proteinExistence type="predicted"/>
<dbReference type="AlphaFoldDB" id="A0A1U8AEH3"/>